<dbReference type="RefSeq" id="WP_216457015.1">
    <property type="nucleotide sequence ID" value="NZ_JAHLQL010000003.1"/>
</dbReference>
<accession>A0ABS6F101</accession>
<evidence type="ECO:0000313" key="2">
    <source>
        <dbReference type="Proteomes" id="UP000736583"/>
    </source>
</evidence>
<evidence type="ECO:0008006" key="3">
    <source>
        <dbReference type="Google" id="ProtNLM"/>
    </source>
</evidence>
<gene>
    <name evidence="1" type="ORF">KQI89_10390</name>
</gene>
<dbReference type="PROSITE" id="PS51257">
    <property type="entry name" value="PROKAR_LIPOPROTEIN"/>
    <property type="match status" value="1"/>
</dbReference>
<sequence>MKVKNKISIIVLACTLFIFTGCSYGSYSILKGDISSGSNGIEGKYKRFTGVYEKKVKLKEGESIEFTSSVNTTGGEVFISLIDSKDQVISELKDDETVKVNKADIYRVKIEGKKHDGDFKVSFNKKP</sequence>
<proteinExistence type="predicted"/>
<protein>
    <recommendedName>
        <fullName evidence="3">Lipoprotein</fullName>
    </recommendedName>
</protein>
<evidence type="ECO:0000313" key="1">
    <source>
        <dbReference type="EMBL" id="MBU5592169.1"/>
    </source>
</evidence>
<keyword evidence="2" id="KW-1185">Reference proteome</keyword>
<dbReference type="EMBL" id="JAHLQL010000003">
    <property type="protein sequence ID" value="MBU5592169.1"/>
    <property type="molecule type" value="Genomic_DNA"/>
</dbReference>
<dbReference type="Proteomes" id="UP000736583">
    <property type="component" value="Unassembled WGS sequence"/>
</dbReference>
<comment type="caution">
    <text evidence="1">The sequence shown here is derived from an EMBL/GenBank/DDBJ whole genome shotgun (WGS) entry which is preliminary data.</text>
</comment>
<name>A0ABS6F101_9CLOT</name>
<reference evidence="1 2" key="1">
    <citation type="submission" date="2021-06" db="EMBL/GenBank/DDBJ databases">
        <authorList>
            <person name="Sun Q."/>
            <person name="Li D."/>
        </authorList>
    </citation>
    <scope>NUCLEOTIDE SEQUENCE [LARGE SCALE GENOMIC DNA]</scope>
    <source>
        <strain evidence="1 2">MSJ-4</strain>
    </source>
</reference>
<organism evidence="1 2">
    <name type="scientific">Clostridium simiarum</name>
    <dbReference type="NCBI Taxonomy" id="2841506"/>
    <lineage>
        <taxon>Bacteria</taxon>
        <taxon>Bacillati</taxon>
        <taxon>Bacillota</taxon>
        <taxon>Clostridia</taxon>
        <taxon>Eubacteriales</taxon>
        <taxon>Clostridiaceae</taxon>
        <taxon>Clostridium</taxon>
    </lineage>
</organism>